<dbReference type="SMART" id="SM00320">
    <property type="entry name" value="WD40"/>
    <property type="match status" value="7"/>
</dbReference>
<dbReference type="InterPro" id="IPR036322">
    <property type="entry name" value="WD40_repeat_dom_sf"/>
</dbReference>
<feature type="region of interest" description="Disordered" evidence="6">
    <location>
        <begin position="330"/>
        <end position="354"/>
    </location>
</feature>
<dbReference type="SUPFAM" id="SSF50978">
    <property type="entry name" value="WD40 repeat-like"/>
    <property type="match status" value="2"/>
</dbReference>
<comment type="subcellular location">
    <subcellularLocation>
        <location evidence="1">Nucleus</location>
    </subcellularLocation>
</comment>
<keyword evidence="3" id="KW-0677">Repeat</keyword>
<dbReference type="InterPro" id="IPR001680">
    <property type="entry name" value="WD40_rpt"/>
</dbReference>
<evidence type="ECO:0000313" key="10">
    <source>
        <dbReference type="EMBL" id="CDP33419.1"/>
    </source>
</evidence>
<dbReference type="AlphaFoldDB" id="A0A060SY18"/>
<name>A0A060SY18_BLAAD</name>
<evidence type="ECO:0000256" key="6">
    <source>
        <dbReference type="SAM" id="MobiDB-lite"/>
    </source>
</evidence>
<evidence type="ECO:0000256" key="2">
    <source>
        <dbReference type="ARBA" id="ARBA00022574"/>
    </source>
</evidence>
<reference evidence="10" key="2">
    <citation type="submission" date="2014-06" db="EMBL/GenBank/DDBJ databases">
        <title>The complete genome of Blastobotrys (Arxula) adeninivorans LS3 - a yeast of biotechnological interest.</title>
        <authorList>
            <person name="Kunze G."/>
            <person name="Gaillardin C."/>
            <person name="Czernicka M."/>
            <person name="Durrens P."/>
            <person name="Martin T."/>
            <person name="Boer E."/>
            <person name="Gabaldon T."/>
            <person name="Cruz J."/>
            <person name="Talla E."/>
            <person name="Marck C."/>
            <person name="Goffeau A."/>
            <person name="Barbe V."/>
            <person name="Baret P."/>
            <person name="Baronian K."/>
            <person name="Beier S."/>
            <person name="Bleykasten C."/>
            <person name="Bode R."/>
            <person name="Casaregola S."/>
            <person name="Despons L."/>
            <person name="Fairhead C."/>
            <person name="Giersberg M."/>
            <person name="Gierski P."/>
            <person name="Hahnel U."/>
            <person name="Hartmann A."/>
            <person name="Jankowska D."/>
            <person name="Jubin C."/>
            <person name="Jung P."/>
            <person name="Lafontaine I."/>
            <person name="Leh-Louis V."/>
            <person name="Lemaire M."/>
            <person name="Marcet-Houben M."/>
            <person name="Mascher M."/>
            <person name="Morel G."/>
            <person name="Richard G.-F."/>
            <person name="Riechen J."/>
            <person name="Sacerdot C."/>
            <person name="Sarkar A."/>
            <person name="Savel G."/>
            <person name="Schacherer J."/>
            <person name="Sherman D."/>
            <person name="Straub M.-L."/>
            <person name="Stein N."/>
            <person name="Thierry A."/>
            <person name="Trautwein-Schult A."/>
            <person name="Westhof E."/>
            <person name="Worch S."/>
            <person name="Dujon B."/>
            <person name="Souciet J.-L."/>
            <person name="Wincker P."/>
            <person name="Scholz U."/>
            <person name="Neuveglise N."/>
        </authorList>
    </citation>
    <scope>NUCLEOTIDE SEQUENCE</scope>
    <source>
        <strain evidence="10">LS3</strain>
    </source>
</reference>
<dbReference type="Pfam" id="PF12341">
    <property type="entry name" value="Mcl1_mid"/>
    <property type="match status" value="1"/>
</dbReference>
<dbReference type="Pfam" id="PF20946">
    <property type="entry name" value="Ctf4_C"/>
    <property type="match status" value="1"/>
</dbReference>
<evidence type="ECO:0000259" key="9">
    <source>
        <dbReference type="Pfam" id="PF24817"/>
    </source>
</evidence>
<feature type="repeat" description="WD" evidence="5">
    <location>
        <begin position="145"/>
        <end position="186"/>
    </location>
</feature>
<dbReference type="Gene3D" id="2.130.10.10">
    <property type="entry name" value="YVTN repeat-like/Quinoprotein amine dehydrogenase"/>
    <property type="match status" value="2"/>
</dbReference>
<dbReference type="PANTHER" id="PTHR19932">
    <property type="entry name" value="WD REPEAT AND HMG-BOX DNA BINDING PROTEIN"/>
    <property type="match status" value="1"/>
</dbReference>
<feature type="domain" description="WDHD1/CFT4 helical bundle" evidence="8">
    <location>
        <begin position="719"/>
        <end position="813"/>
    </location>
</feature>
<dbReference type="PhylomeDB" id="A0A060SY18"/>
<dbReference type="GO" id="GO:0000278">
    <property type="term" value="P:mitotic cell cycle"/>
    <property type="evidence" value="ECO:0007669"/>
    <property type="project" value="TreeGrafter"/>
</dbReference>
<feature type="domain" description="WDHD1/CFT4 second beta-propeller" evidence="7">
    <location>
        <begin position="435"/>
        <end position="711"/>
    </location>
</feature>
<reference evidence="10" key="1">
    <citation type="submission" date="2014-02" db="EMBL/GenBank/DDBJ databases">
        <authorList>
            <person name="Genoscope - CEA"/>
        </authorList>
    </citation>
    <scope>NUCLEOTIDE SEQUENCE</scope>
    <source>
        <strain evidence="10">LS3</strain>
    </source>
</reference>
<evidence type="ECO:0000256" key="4">
    <source>
        <dbReference type="ARBA" id="ARBA00023242"/>
    </source>
</evidence>
<dbReference type="InterPro" id="IPR048591">
    <property type="entry name" value="WDHD1/CFT4_hel"/>
</dbReference>
<dbReference type="InterPro" id="IPR015943">
    <property type="entry name" value="WD40/YVTN_repeat-like_dom_sf"/>
</dbReference>
<feature type="domain" description="WDHD1 first WD40" evidence="9">
    <location>
        <begin position="10"/>
        <end position="313"/>
    </location>
</feature>
<feature type="repeat" description="WD" evidence="5">
    <location>
        <begin position="240"/>
        <end position="281"/>
    </location>
</feature>
<dbReference type="PROSITE" id="PS50294">
    <property type="entry name" value="WD_REPEATS_REGION"/>
    <property type="match status" value="1"/>
</dbReference>
<dbReference type="GO" id="GO:0006261">
    <property type="term" value="P:DNA-templated DNA replication"/>
    <property type="evidence" value="ECO:0007669"/>
    <property type="project" value="TreeGrafter"/>
</dbReference>
<sequence length="815" mass="90370">MLLPNAFYPHSTDPIRLAFSRDGRYLFTVGGNEFVRRYNVDALDTEPRSIDTMAKARTDIDDGLEDNDALVDLSVSAGQFAVCSENGQTKLFNVESMAEVGTLTRNALPTRTVSFSPDGQWVALGNDENVAKIVNSSDILRTISLEGHGTAVKHVSYHPLGTAVATSSVDGTIRIFSLASEQAHIITQISGQVAKVNDSTDSKFTGVAWHPNGDIFAIATAYNSIALYSGSDYDHKQSLGVGQSFPISALEWSPDGRFLAIGNTNGELVVWKVDTMDLDYTLVATWAAKGAISCIGWRPKDRGLAFSTTEGSMYVLSSELPQEITYRLSQGQKDKEGEQNGADKEDTEHDEERAIPAYRQDEDLEEELGHGVDLGAQESDIDAPLDDWIVDDDGAGYVEQNGVNKRPLHEQNGAAKDHKRIKTSSLATGPVSQTPFQSGATPWNHDRRYLCMNSIGYVWTVAQDAHNTVTVSFFDHSEHRDYRITDNEDPNFSMASLSSNACLLASEKKLLMHFHDGIIDNWEYEVSSDDSIQCISLSESIVLLCTRKGFVRTFNLYGTPLQVLRHSRDQVVSCASWKDYFIIIRSGFGNRLSYSIENAKTGHVSQKEDALDVAHTKKLRSVFFSDKGHACIVDSDGILLVLTKWNAPLQARWVPVLSLNALAAERDRKGIETYWPLGMEEYKFRCIVLKGAQRFPSIPLPMFSEFDLKVPGDTSTHEQEGQFLTKRVVLELTKDAVERQDEDEDMVTENELEVDKSLLHLLQLSCKANKMNKCLGIVELLSSEEAMEAASKIALRFDMNMLAEKINGLIANRAT</sequence>
<protein>
    <submittedName>
        <fullName evidence="10">ARAD1A08976p</fullName>
    </submittedName>
</protein>
<dbReference type="PROSITE" id="PS50082">
    <property type="entry name" value="WD_REPEATS_2"/>
    <property type="match status" value="2"/>
</dbReference>
<evidence type="ECO:0000256" key="5">
    <source>
        <dbReference type="PROSITE-ProRule" id="PRU00221"/>
    </source>
</evidence>
<keyword evidence="2 5" id="KW-0853">WD repeat</keyword>
<evidence type="ECO:0000256" key="3">
    <source>
        <dbReference type="ARBA" id="ARBA00022737"/>
    </source>
</evidence>
<gene>
    <name evidence="10" type="ORF">GNLVRS02_ARAD1A08976g</name>
</gene>
<evidence type="ECO:0000259" key="8">
    <source>
        <dbReference type="Pfam" id="PF20946"/>
    </source>
</evidence>
<feature type="compositionally biased region" description="Polar residues" evidence="6">
    <location>
        <begin position="423"/>
        <end position="439"/>
    </location>
</feature>
<dbReference type="EMBL" id="HG937691">
    <property type="protein sequence ID" value="CDP33419.1"/>
    <property type="molecule type" value="Genomic_DNA"/>
</dbReference>
<accession>A0A060SY18</accession>
<dbReference type="Pfam" id="PF24817">
    <property type="entry name" value="WD40_WDHD1_1st"/>
    <property type="match status" value="1"/>
</dbReference>
<evidence type="ECO:0000259" key="7">
    <source>
        <dbReference type="Pfam" id="PF12341"/>
    </source>
</evidence>
<dbReference type="InterPro" id="IPR022100">
    <property type="entry name" value="WDHD1/CFT4_beta-prop_2nd"/>
</dbReference>
<keyword evidence="4" id="KW-0539">Nucleus</keyword>
<feature type="compositionally biased region" description="Basic and acidic residues" evidence="6">
    <location>
        <begin position="332"/>
        <end position="354"/>
    </location>
</feature>
<dbReference type="PANTHER" id="PTHR19932:SF10">
    <property type="entry name" value="WD REPEAT AND HMG-BOX DNA-BINDING PROTEIN 1"/>
    <property type="match status" value="1"/>
</dbReference>
<feature type="region of interest" description="Disordered" evidence="6">
    <location>
        <begin position="410"/>
        <end position="439"/>
    </location>
</feature>
<proteinExistence type="predicted"/>
<organism evidence="10">
    <name type="scientific">Blastobotrys adeninivorans</name>
    <name type="common">Yeast</name>
    <name type="synonym">Arxula adeninivorans</name>
    <dbReference type="NCBI Taxonomy" id="409370"/>
    <lineage>
        <taxon>Eukaryota</taxon>
        <taxon>Fungi</taxon>
        <taxon>Dikarya</taxon>
        <taxon>Ascomycota</taxon>
        <taxon>Saccharomycotina</taxon>
        <taxon>Dipodascomycetes</taxon>
        <taxon>Dipodascales</taxon>
        <taxon>Trichomonascaceae</taxon>
        <taxon>Blastobotrys</taxon>
    </lineage>
</organism>
<dbReference type="GO" id="GO:0006281">
    <property type="term" value="P:DNA repair"/>
    <property type="evidence" value="ECO:0007669"/>
    <property type="project" value="TreeGrafter"/>
</dbReference>
<dbReference type="GO" id="GO:0043596">
    <property type="term" value="C:nuclear replication fork"/>
    <property type="evidence" value="ECO:0007669"/>
    <property type="project" value="TreeGrafter"/>
</dbReference>
<evidence type="ECO:0000256" key="1">
    <source>
        <dbReference type="ARBA" id="ARBA00004123"/>
    </source>
</evidence>
<dbReference type="InterPro" id="IPR057646">
    <property type="entry name" value="WD40_WDHD1_1st"/>
</dbReference>
<dbReference type="GO" id="GO:0003682">
    <property type="term" value="F:chromatin binding"/>
    <property type="evidence" value="ECO:0007669"/>
    <property type="project" value="TreeGrafter"/>
</dbReference>